<gene>
    <name evidence="1" type="ORF">LMG7053_05550</name>
</gene>
<dbReference type="Proteomes" id="UP000494161">
    <property type="component" value="Unassembled WGS sequence"/>
</dbReference>
<evidence type="ECO:0000313" key="1">
    <source>
        <dbReference type="EMBL" id="CAB3958132.1"/>
    </source>
</evidence>
<keyword evidence="2" id="KW-1185">Reference proteome</keyword>
<comment type="caution">
    <text evidence="1">The sequence shown here is derived from an EMBL/GenBank/DDBJ whole genome shotgun (WGS) entry which is preliminary data.</text>
</comment>
<proteinExistence type="predicted"/>
<sequence length="450" mass="47222">MLAQGRTVVFRAEQAAAAQFRQRQLDEVIQPAGQPRRHDVEAVGAVLLEPLLQLVGHALRRADHLLVAAGPGDAQVQLADRQVVAARQIDQQLLAALAAVGFWNVGQRSVDRVARQVEAADHVGQQLHADHRMDQVLQARELVLGLSLGAADHGKDAGHDLDVVGIAAVRHGAALDVAVERLGFVEGLVGHEDDLGGARRQVAAGGRGAGLHHHRPALRRARHVQRPAHGEMLAAVAQRMQLGGVEVLAAGLVAQEGVVLPTVPQSQHYVVEFSGAGVAAGVFHVFVQVEVLRLALAAGGHQVPARAAAADVVERGELARHVVGLVVGGGDGGDQADFLGHGGQRRQQRQRLEMVAARGARQRRQVGVAHADRVGQEDRIELGGLGAPRQFDVVAEVDRRIGLGLGMAPGGDVVAGLHQEGAEFDLARGAGHGIHSRRNGGLARAAAVGK</sequence>
<evidence type="ECO:0000313" key="2">
    <source>
        <dbReference type="Proteomes" id="UP000494161"/>
    </source>
</evidence>
<reference evidence="1 2" key="1">
    <citation type="submission" date="2020-04" db="EMBL/GenBank/DDBJ databases">
        <authorList>
            <person name="De Canck E."/>
        </authorList>
    </citation>
    <scope>NUCLEOTIDE SEQUENCE [LARGE SCALE GENOMIC DNA]</scope>
    <source>
        <strain evidence="1 2">LMG 7053</strain>
    </source>
</reference>
<accession>A0ABM8M4Q3</accession>
<dbReference type="EMBL" id="CADILJ010000096">
    <property type="protein sequence ID" value="CAB3958132.1"/>
    <property type="molecule type" value="Genomic_DNA"/>
</dbReference>
<protein>
    <submittedName>
        <fullName evidence="1">Uncharacterized protein</fullName>
    </submittedName>
</protein>
<name>A0ABM8M4Q3_9BURK</name>
<organism evidence="1 2">
    <name type="scientific">Achromobacter ruhlandii</name>
    <dbReference type="NCBI Taxonomy" id="72557"/>
    <lineage>
        <taxon>Bacteria</taxon>
        <taxon>Pseudomonadati</taxon>
        <taxon>Pseudomonadota</taxon>
        <taxon>Betaproteobacteria</taxon>
        <taxon>Burkholderiales</taxon>
        <taxon>Alcaligenaceae</taxon>
        <taxon>Achromobacter</taxon>
    </lineage>
</organism>